<dbReference type="EMBL" id="CM010628">
    <property type="protein sequence ID" value="RID78321.1"/>
    <property type="molecule type" value="Genomic_DNA"/>
</dbReference>
<evidence type="ECO:0000256" key="10">
    <source>
        <dbReference type="ARBA" id="ARBA00022840"/>
    </source>
</evidence>
<dbReference type="PANTHER" id="PTHR27002">
    <property type="entry name" value="RECEPTOR-LIKE SERINE/THREONINE-PROTEIN KINASE SD1-8"/>
    <property type="match status" value="1"/>
</dbReference>
<evidence type="ECO:0000256" key="4">
    <source>
        <dbReference type="ARBA" id="ARBA00022679"/>
    </source>
</evidence>
<dbReference type="PROSITE" id="PS51473">
    <property type="entry name" value="GNK2"/>
    <property type="match status" value="1"/>
</dbReference>
<dbReference type="InterPro" id="IPR011009">
    <property type="entry name" value="Kinase-like_dom_sf"/>
</dbReference>
<evidence type="ECO:0000256" key="9">
    <source>
        <dbReference type="ARBA" id="ARBA00022777"/>
    </source>
</evidence>
<dbReference type="Gene3D" id="1.10.510.10">
    <property type="entry name" value="Transferase(Phosphotransferase) domain 1"/>
    <property type="match status" value="1"/>
</dbReference>
<evidence type="ECO:0000256" key="5">
    <source>
        <dbReference type="ARBA" id="ARBA00022692"/>
    </source>
</evidence>
<keyword evidence="9" id="KW-0418">Kinase</keyword>
<feature type="domain" description="Protein kinase" evidence="16">
    <location>
        <begin position="97"/>
        <end position="434"/>
    </location>
</feature>
<keyword evidence="6" id="KW-0732">Signal</keyword>
<gene>
    <name evidence="18" type="ORF">BRARA_A01164</name>
</gene>
<dbReference type="PANTHER" id="PTHR27002:SF1104">
    <property type="entry name" value="CYSTEINE-RICH RECEPTOR-LIKE PROTEIN KINASE 27-RELATED"/>
    <property type="match status" value="1"/>
</dbReference>
<evidence type="ECO:0000256" key="6">
    <source>
        <dbReference type="ARBA" id="ARBA00022729"/>
    </source>
</evidence>
<dbReference type="InterPro" id="IPR001245">
    <property type="entry name" value="Ser-Thr/Tyr_kinase_cat_dom"/>
</dbReference>
<dbReference type="Pfam" id="PF07714">
    <property type="entry name" value="PK_Tyr_Ser-Thr"/>
    <property type="match status" value="1"/>
</dbReference>
<dbReference type="InterPro" id="IPR000719">
    <property type="entry name" value="Prot_kinase_dom"/>
</dbReference>
<evidence type="ECO:0000256" key="14">
    <source>
        <dbReference type="ARBA" id="ARBA00047899"/>
    </source>
</evidence>
<evidence type="ECO:0000256" key="13">
    <source>
        <dbReference type="ARBA" id="ARBA00023170"/>
    </source>
</evidence>
<dbReference type="Gene3D" id="3.30.430.20">
    <property type="entry name" value="Gnk2 domain, C-X8-C-X2-C motif"/>
    <property type="match status" value="2"/>
</dbReference>
<dbReference type="SUPFAM" id="SSF56112">
    <property type="entry name" value="Protein kinase-like (PK-like)"/>
    <property type="match status" value="1"/>
</dbReference>
<proteinExistence type="predicted"/>
<evidence type="ECO:0000259" key="17">
    <source>
        <dbReference type="PROSITE" id="PS51473"/>
    </source>
</evidence>
<feature type="domain" description="Gnk2-homologous" evidence="17">
    <location>
        <begin position="74"/>
        <end position="173"/>
    </location>
</feature>
<sequence length="465" mass="51642">RNFTSNTSYSINLNRLVSSLPDLTPTINGFYDISIDGEVNAIALCRGDLKPNQDCINCITNAAKQLLESCEMEPVPLYHILSNVSVMDKEGFSKGLGELLDSLGSKIVDAYETSARVKGTVYALAQCIPDLSKSDCRICLSQIFAGVPTCCDGKSGGWWNNPSCYFRFENYLFFDLSVVSEEKQPLSPPKNDTKIINGSKTLVFAVIPIVTIVLKNLKEEAENEIESTYSLHFDFDTIRVATDDFSLTTKIGEGGFGAVYKRHCLVLIIGISRGLLYLHQVTEFSIIHRVLKSSNVHLDEQMHPKISDFGMARQFDFYKTQATTKRVYAMHGRFSAKTDVYSFGVLVLEIITGKRNSGLGFSEDTDLPTFVSMEKLVEGTAVDLIVHVLLKSYSKEQSMQCLEIAFSCVQENPTKRPTMDSVVSMLSSDSEPLRLPKPSQPGFFRRSMSFSVSVNDVSLTDLSGR</sequence>
<evidence type="ECO:0000256" key="15">
    <source>
        <dbReference type="ARBA" id="ARBA00048679"/>
    </source>
</evidence>
<organism evidence="18 19">
    <name type="scientific">Brassica campestris</name>
    <name type="common">Field mustard</name>
    <dbReference type="NCBI Taxonomy" id="3711"/>
    <lineage>
        <taxon>Eukaryota</taxon>
        <taxon>Viridiplantae</taxon>
        <taxon>Streptophyta</taxon>
        <taxon>Embryophyta</taxon>
        <taxon>Tracheophyta</taxon>
        <taxon>Spermatophyta</taxon>
        <taxon>Magnoliopsida</taxon>
        <taxon>eudicotyledons</taxon>
        <taxon>Gunneridae</taxon>
        <taxon>Pentapetalae</taxon>
        <taxon>rosids</taxon>
        <taxon>malvids</taxon>
        <taxon>Brassicales</taxon>
        <taxon>Brassicaceae</taxon>
        <taxon>Brassiceae</taxon>
        <taxon>Brassica</taxon>
    </lineage>
</organism>
<dbReference type="Pfam" id="PF01657">
    <property type="entry name" value="Stress-antifung"/>
    <property type="match status" value="2"/>
</dbReference>
<dbReference type="Proteomes" id="UP000264353">
    <property type="component" value="Chromosome A1"/>
</dbReference>
<evidence type="ECO:0000256" key="12">
    <source>
        <dbReference type="ARBA" id="ARBA00023136"/>
    </source>
</evidence>
<evidence type="ECO:0000256" key="7">
    <source>
        <dbReference type="ARBA" id="ARBA00022737"/>
    </source>
</evidence>
<keyword evidence="5" id="KW-0812">Transmembrane</keyword>
<reference evidence="18 19" key="1">
    <citation type="submission" date="2018-06" db="EMBL/GenBank/DDBJ databases">
        <title>WGS assembly of Brassica rapa FPsc.</title>
        <authorList>
            <person name="Bowman J."/>
            <person name="Kohchi T."/>
            <person name="Yamato K."/>
            <person name="Jenkins J."/>
            <person name="Shu S."/>
            <person name="Ishizaki K."/>
            <person name="Yamaoka S."/>
            <person name="Nishihama R."/>
            <person name="Nakamura Y."/>
            <person name="Berger F."/>
            <person name="Adam C."/>
            <person name="Aki S."/>
            <person name="Althoff F."/>
            <person name="Araki T."/>
            <person name="Arteaga-Vazquez M."/>
            <person name="Balasubrmanian S."/>
            <person name="Bauer D."/>
            <person name="Boehm C."/>
            <person name="Briginshaw L."/>
            <person name="Caballero-Perez J."/>
            <person name="Catarino B."/>
            <person name="Chen F."/>
            <person name="Chiyoda S."/>
            <person name="Chovatia M."/>
            <person name="Davies K."/>
            <person name="Delmans M."/>
            <person name="Demura T."/>
            <person name="Dierschke T."/>
            <person name="Dolan L."/>
            <person name="Dorantes-Acosta A."/>
            <person name="Eklund D."/>
            <person name="Florent S."/>
            <person name="Flores-Sandoval E."/>
            <person name="Fujiyama A."/>
            <person name="Fukuzawa H."/>
            <person name="Galik B."/>
            <person name="Grimanelli D."/>
            <person name="Grimwood J."/>
            <person name="Grossniklaus U."/>
            <person name="Hamada T."/>
            <person name="Haseloff J."/>
            <person name="Hetherington A."/>
            <person name="Higo A."/>
            <person name="Hirakawa Y."/>
            <person name="Hundley H."/>
            <person name="Ikeda Y."/>
            <person name="Inoue K."/>
            <person name="Inoue S."/>
            <person name="Ishida S."/>
            <person name="Jia Q."/>
            <person name="Kakita M."/>
            <person name="Kanazawa T."/>
            <person name="Kawai Y."/>
            <person name="Kawashima T."/>
            <person name="Kennedy M."/>
            <person name="Kinose K."/>
            <person name="Kinoshita T."/>
            <person name="Kohara Y."/>
            <person name="Koide E."/>
            <person name="Komatsu K."/>
            <person name="Kopischke S."/>
            <person name="Kubo M."/>
            <person name="Kyozuka J."/>
            <person name="Lagercrantz U."/>
            <person name="Lin S."/>
            <person name="Lindquist E."/>
            <person name="Lipzen A."/>
            <person name="Lu C."/>
            <person name="Luna E."/>
            <person name="Martienssen R."/>
            <person name="Minamino N."/>
            <person name="Mizutani M."/>
            <person name="Mizutani M."/>
            <person name="Mochizuki N."/>
            <person name="Monte I."/>
            <person name="Mosher R."/>
            <person name="Nagasaki H."/>
            <person name="Nakagami H."/>
            <person name="Naramoto S."/>
            <person name="Nishitani K."/>
            <person name="Ohtani M."/>
            <person name="Okamoto T."/>
            <person name="Okumura M."/>
            <person name="Phillips J."/>
            <person name="Pollak B."/>
            <person name="Reinders A."/>
            <person name="Roevekamp M."/>
            <person name="Sano R."/>
            <person name="Sawa S."/>
            <person name="Schmid M."/>
            <person name="Shirakawa M."/>
            <person name="Solano R."/>
            <person name="Spunde A."/>
            <person name="Suetsugu N."/>
            <person name="Sugano S."/>
            <person name="Sugiyama A."/>
            <person name="Sun R."/>
            <person name="Suzuki Y."/>
            <person name="Takenaka M."/>
            <person name="Takezawa D."/>
            <person name="Tomogane H."/>
            <person name="Tsuzuki M."/>
            <person name="Ueda T."/>
            <person name="Umeda M."/>
            <person name="Ward J."/>
            <person name="Watanabe Y."/>
            <person name="Yazaki K."/>
            <person name="Yokoyama R."/>
            <person name="Yoshitake Y."/>
            <person name="Yotsui I."/>
            <person name="Zachgo S."/>
            <person name="Schmutz J."/>
        </authorList>
    </citation>
    <scope>NUCLEOTIDE SEQUENCE [LARGE SCALE GENOMIC DNA]</scope>
    <source>
        <strain evidence="19">cv. B-3</strain>
    </source>
</reference>
<keyword evidence="13" id="KW-0675">Receptor</keyword>
<evidence type="ECO:0000313" key="19">
    <source>
        <dbReference type="Proteomes" id="UP000264353"/>
    </source>
</evidence>
<comment type="catalytic activity">
    <reaction evidence="14">
        <text>L-threonyl-[protein] + ATP = O-phospho-L-threonyl-[protein] + ADP + H(+)</text>
        <dbReference type="Rhea" id="RHEA:46608"/>
        <dbReference type="Rhea" id="RHEA-COMP:11060"/>
        <dbReference type="Rhea" id="RHEA-COMP:11605"/>
        <dbReference type="ChEBI" id="CHEBI:15378"/>
        <dbReference type="ChEBI" id="CHEBI:30013"/>
        <dbReference type="ChEBI" id="CHEBI:30616"/>
        <dbReference type="ChEBI" id="CHEBI:61977"/>
        <dbReference type="ChEBI" id="CHEBI:456216"/>
        <dbReference type="EC" id="2.7.11.1"/>
    </reaction>
</comment>
<accession>A0A398AKW9</accession>
<keyword evidence="3" id="KW-0723">Serine/threonine-protein kinase</keyword>
<dbReference type="InterPro" id="IPR038408">
    <property type="entry name" value="GNK2_sf"/>
</dbReference>
<dbReference type="CDD" id="cd23509">
    <property type="entry name" value="Gnk2-like"/>
    <property type="match status" value="1"/>
</dbReference>
<evidence type="ECO:0000256" key="3">
    <source>
        <dbReference type="ARBA" id="ARBA00022527"/>
    </source>
</evidence>
<evidence type="ECO:0000259" key="16">
    <source>
        <dbReference type="PROSITE" id="PS50011"/>
    </source>
</evidence>
<name>A0A398AKW9_BRACM</name>
<dbReference type="InterPro" id="IPR002902">
    <property type="entry name" value="GNK2"/>
</dbReference>
<protein>
    <recommendedName>
        <fullName evidence="2">non-specific serine/threonine protein kinase</fullName>
        <ecNumber evidence="2">2.7.11.1</ecNumber>
    </recommendedName>
</protein>
<dbReference type="EC" id="2.7.11.1" evidence="2"/>
<evidence type="ECO:0000256" key="11">
    <source>
        <dbReference type="ARBA" id="ARBA00022989"/>
    </source>
</evidence>
<dbReference type="GO" id="GO:0004674">
    <property type="term" value="F:protein serine/threonine kinase activity"/>
    <property type="evidence" value="ECO:0007669"/>
    <property type="project" value="UniProtKB-KW"/>
</dbReference>
<comment type="catalytic activity">
    <reaction evidence="15">
        <text>L-seryl-[protein] + ATP = O-phospho-L-seryl-[protein] + ADP + H(+)</text>
        <dbReference type="Rhea" id="RHEA:17989"/>
        <dbReference type="Rhea" id="RHEA-COMP:9863"/>
        <dbReference type="Rhea" id="RHEA-COMP:11604"/>
        <dbReference type="ChEBI" id="CHEBI:15378"/>
        <dbReference type="ChEBI" id="CHEBI:29999"/>
        <dbReference type="ChEBI" id="CHEBI:30616"/>
        <dbReference type="ChEBI" id="CHEBI:83421"/>
        <dbReference type="ChEBI" id="CHEBI:456216"/>
        <dbReference type="EC" id="2.7.11.1"/>
    </reaction>
</comment>
<dbReference type="FunFam" id="1.10.510.10:FF:001023">
    <property type="entry name" value="Os07g0541700 protein"/>
    <property type="match status" value="1"/>
</dbReference>
<keyword evidence="12" id="KW-0472">Membrane</keyword>
<evidence type="ECO:0000256" key="8">
    <source>
        <dbReference type="ARBA" id="ARBA00022741"/>
    </source>
</evidence>
<evidence type="ECO:0000313" key="18">
    <source>
        <dbReference type="EMBL" id="RID78321.1"/>
    </source>
</evidence>
<evidence type="ECO:0000256" key="2">
    <source>
        <dbReference type="ARBA" id="ARBA00012513"/>
    </source>
</evidence>
<dbReference type="PROSITE" id="PS50011">
    <property type="entry name" value="PROTEIN_KINASE_DOM"/>
    <property type="match status" value="1"/>
</dbReference>
<dbReference type="GO" id="GO:0005524">
    <property type="term" value="F:ATP binding"/>
    <property type="evidence" value="ECO:0007669"/>
    <property type="project" value="UniProtKB-KW"/>
</dbReference>
<keyword evidence="4" id="KW-0808">Transferase</keyword>
<dbReference type="Gene3D" id="3.30.200.20">
    <property type="entry name" value="Phosphorylase Kinase, domain 1"/>
    <property type="match status" value="1"/>
</dbReference>
<keyword evidence="7" id="KW-0677">Repeat</keyword>
<dbReference type="GO" id="GO:0016020">
    <property type="term" value="C:membrane"/>
    <property type="evidence" value="ECO:0007669"/>
    <property type="project" value="UniProtKB-SubCell"/>
</dbReference>
<evidence type="ECO:0000256" key="1">
    <source>
        <dbReference type="ARBA" id="ARBA00004167"/>
    </source>
</evidence>
<keyword evidence="11" id="KW-1133">Transmembrane helix</keyword>
<dbReference type="AlphaFoldDB" id="A0A398AKW9"/>
<keyword evidence="10" id="KW-0067">ATP-binding</keyword>
<comment type="subcellular location">
    <subcellularLocation>
        <location evidence="1">Membrane</location>
        <topology evidence="1">Single-pass membrane protein</topology>
    </subcellularLocation>
</comment>
<keyword evidence="8" id="KW-0547">Nucleotide-binding</keyword>
<feature type="non-terminal residue" evidence="18">
    <location>
        <position position="1"/>
    </location>
</feature>